<dbReference type="EMBL" id="CP125942">
    <property type="protein sequence ID" value="XAO47109.1"/>
    <property type="molecule type" value="Genomic_DNA"/>
</dbReference>
<organism evidence="3 4">
    <name type="scientific">Glutamicibacter ectropisis</name>
    <dbReference type="NCBI Taxonomy" id="3046593"/>
    <lineage>
        <taxon>Bacteria</taxon>
        <taxon>Bacillati</taxon>
        <taxon>Actinomycetota</taxon>
        <taxon>Actinomycetes</taxon>
        <taxon>Micrococcales</taxon>
        <taxon>Micrococcaceae</taxon>
        <taxon>Glutamicibacter</taxon>
    </lineage>
</organism>
<feature type="region of interest" description="Disordered" evidence="1">
    <location>
        <begin position="226"/>
        <end position="280"/>
    </location>
</feature>
<dbReference type="RefSeq" id="WP_345473884.1">
    <property type="nucleotide sequence ID" value="NZ_CP125942.1"/>
</dbReference>
<feature type="compositionally biased region" description="Low complexity" evidence="1">
    <location>
        <begin position="230"/>
        <end position="280"/>
    </location>
</feature>
<feature type="transmembrane region" description="Helical" evidence="2">
    <location>
        <begin position="206"/>
        <end position="226"/>
    </location>
</feature>
<dbReference type="Proteomes" id="UP001486888">
    <property type="component" value="Chromosome"/>
</dbReference>
<proteinExistence type="predicted"/>
<gene>
    <name evidence="3" type="ORF">QMQ05_06185</name>
</gene>
<dbReference type="KEGG" id="gey:QMQ05_06185"/>
<evidence type="ECO:0008006" key="5">
    <source>
        <dbReference type="Google" id="ProtNLM"/>
    </source>
</evidence>
<dbReference type="AlphaFoldDB" id="A0AAU6WH55"/>
<evidence type="ECO:0000256" key="1">
    <source>
        <dbReference type="SAM" id="MobiDB-lite"/>
    </source>
</evidence>
<feature type="transmembrane region" description="Helical" evidence="2">
    <location>
        <begin position="173"/>
        <end position="194"/>
    </location>
</feature>
<name>A0AAU6WH55_9MICC</name>
<reference evidence="3 4" key="1">
    <citation type="submission" date="2023-05" db="EMBL/GenBank/DDBJ databases">
        <title>Glutamicibacter sp. B1, complete genome.</title>
        <authorList>
            <person name="Long Y.H."/>
            <person name="Fang T."/>
            <person name="Li X.Y."/>
        </authorList>
    </citation>
    <scope>NUCLEOTIDE SEQUENCE [LARGE SCALE GENOMIC DNA]</scope>
    <source>
        <strain evidence="3 4">B1</strain>
    </source>
</reference>
<protein>
    <recommendedName>
        <fullName evidence="5">Glycosyl transferase</fullName>
    </recommendedName>
</protein>
<evidence type="ECO:0000256" key="2">
    <source>
        <dbReference type="SAM" id="Phobius"/>
    </source>
</evidence>
<keyword evidence="2" id="KW-1133">Transmembrane helix</keyword>
<keyword evidence="4" id="KW-1185">Reference proteome</keyword>
<evidence type="ECO:0000313" key="3">
    <source>
        <dbReference type="EMBL" id="XAO47109.1"/>
    </source>
</evidence>
<keyword evidence="2" id="KW-0812">Transmembrane</keyword>
<keyword evidence="2" id="KW-0472">Membrane</keyword>
<accession>A0AAU6WH55</accession>
<sequence length="578" mass="60956">MRKVISVIAMLLGAAALVVGIGQKTFWAPPETVTATMPQLDGEAPLTVIESSVNDPKLDPVELVIKAKGEFTASLGRSYDVDAWVDNAAHVSLTGVDTENHQMIAKYVDGEAEVPNPAGDDIFFDSQSADGTMTYRWTTPDSGDWSLLLAAGGKDAAPVDISVTYANDDAMPFALPLIIAGAVLLVFGLALLVMRPAKPKNSANTQHSVAAAAVVALAISGVALPMQPQDDSSATPSESASPSDEASSSASSSAPAEESASASATESASESSETSDAEPTAYPVLTEEQLKNVLADVQKQVGNADDKQDVKALESRAAGAFKYLRGQRYEMLKKDYKVDKPLTLNTQVLRSAAVPNASGAEFPRVISVVTAKDNDADTLPQALTLVQKSARDNYQVVFAGQMLPNSSFPGIAVGDPATKQLTADAKDLQMTPEKALDALADVLTNENSKQKDQFADSEFIKAIHAAQKSESDDADEAKVSYKRSVTKGDTYAVSTPDGGAIVVGKLNNKALFERTENADPLKSSDKLTEQLLGSSSSNGNVESTYAEPVMFYIPADGSEDKIQLISADQVLLTVKEVD</sequence>
<evidence type="ECO:0000313" key="4">
    <source>
        <dbReference type="Proteomes" id="UP001486888"/>
    </source>
</evidence>